<dbReference type="Proteomes" id="UP001055879">
    <property type="component" value="Linkage Group LG06"/>
</dbReference>
<gene>
    <name evidence="1" type="ORF">L6452_19936</name>
</gene>
<comment type="caution">
    <text evidence="1">The sequence shown here is derived from an EMBL/GenBank/DDBJ whole genome shotgun (WGS) entry which is preliminary data.</text>
</comment>
<evidence type="ECO:0000313" key="1">
    <source>
        <dbReference type="EMBL" id="KAI3719047.1"/>
    </source>
</evidence>
<keyword evidence="2" id="KW-1185">Reference proteome</keyword>
<protein>
    <submittedName>
        <fullName evidence="1">Uncharacterized protein</fullName>
    </submittedName>
</protein>
<evidence type="ECO:0000313" key="2">
    <source>
        <dbReference type="Proteomes" id="UP001055879"/>
    </source>
</evidence>
<proteinExistence type="predicted"/>
<name>A0ACB9B981_ARCLA</name>
<accession>A0ACB9B981</accession>
<dbReference type="EMBL" id="CM042052">
    <property type="protein sequence ID" value="KAI3719047.1"/>
    <property type="molecule type" value="Genomic_DNA"/>
</dbReference>
<sequence length="353" mass="39622">MALILIYRLAFAAFLVAGLWTLEAISRTLHKASMAERHEQWMTWHGRVHRDATEKDMRFEIFKDNVDYIESSNSAGVKPYKLGINSFADLTKEEFQATFNGYKLLTKSISTSFRYENLTTVPSSTDWRKKGAVTPIKDQGQCGLMDDAFKFIIHHKGLTTESNYPYEARDGTCSMQTKEKTSQAAKITGYENVPANSESALLKAVPMQPVAVAIAANGSDFQFYSSGVFNGECGTQLDHGVTAVGYGMWSSQVACRMLSDLSMSEKHEMWMVHYGRVYKDDAEKEMRFKIFKDNMEFIESLNSGGNYPYKVPPSMDWRKKGAVTQVKDQGQCGELRPSSTTTSEANPANINNN</sequence>
<organism evidence="1 2">
    <name type="scientific">Arctium lappa</name>
    <name type="common">Greater burdock</name>
    <name type="synonym">Lappa major</name>
    <dbReference type="NCBI Taxonomy" id="4217"/>
    <lineage>
        <taxon>Eukaryota</taxon>
        <taxon>Viridiplantae</taxon>
        <taxon>Streptophyta</taxon>
        <taxon>Embryophyta</taxon>
        <taxon>Tracheophyta</taxon>
        <taxon>Spermatophyta</taxon>
        <taxon>Magnoliopsida</taxon>
        <taxon>eudicotyledons</taxon>
        <taxon>Gunneridae</taxon>
        <taxon>Pentapetalae</taxon>
        <taxon>asterids</taxon>
        <taxon>campanulids</taxon>
        <taxon>Asterales</taxon>
        <taxon>Asteraceae</taxon>
        <taxon>Carduoideae</taxon>
        <taxon>Cardueae</taxon>
        <taxon>Arctiinae</taxon>
        <taxon>Arctium</taxon>
    </lineage>
</organism>
<reference evidence="2" key="1">
    <citation type="journal article" date="2022" name="Mol. Ecol. Resour.">
        <title>The genomes of chicory, endive, great burdock and yacon provide insights into Asteraceae palaeo-polyploidization history and plant inulin production.</title>
        <authorList>
            <person name="Fan W."/>
            <person name="Wang S."/>
            <person name="Wang H."/>
            <person name="Wang A."/>
            <person name="Jiang F."/>
            <person name="Liu H."/>
            <person name="Zhao H."/>
            <person name="Xu D."/>
            <person name="Zhang Y."/>
        </authorList>
    </citation>
    <scope>NUCLEOTIDE SEQUENCE [LARGE SCALE GENOMIC DNA]</scope>
    <source>
        <strain evidence="2">cv. Niubang</strain>
    </source>
</reference>
<reference evidence="1 2" key="2">
    <citation type="journal article" date="2022" name="Mol. Ecol. Resour.">
        <title>The genomes of chicory, endive, great burdock and yacon provide insights into Asteraceae paleo-polyploidization history and plant inulin production.</title>
        <authorList>
            <person name="Fan W."/>
            <person name="Wang S."/>
            <person name="Wang H."/>
            <person name="Wang A."/>
            <person name="Jiang F."/>
            <person name="Liu H."/>
            <person name="Zhao H."/>
            <person name="Xu D."/>
            <person name="Zhang Y."/>
        </authorList>
    </citation>
    <scope>NUCLEOTIDE SEQUENCE [LARGE SCALE GENOMIC DNA]</scope>
    <source>
        <strain evidence="2">cv. Niubang</strain>
    </source>
</reference>